<dbReference type="InterPro" id="IPR011990">
    <property type="entry name" value="TPR-like_helical_dom_sf"/>
</dbReference>
<evidence type="ECO:0000313" key="2">
    <source>
        <dbReference type="Proteomes" id="UP001594351"/>
    </source>
</evidence>
<dbReference type="Gene3D" id="1.25.40.10">
    <property type="entry name" value="Tetratricopeptide repeat domain"/>
    <property type="match status" value="1"/>
</dbReference>
<gene>
    <name evidence="1" type="ORF">ACFL27_22145</name>
</gene>
<dbReference type="EMBL" id="JBHPBY010000388">
    <property type="protein sequence ID" value="MFC1852910.1"/>
    <property type="molecule type" value="Genomic_DNA"/>
</dbReference>
<dbReference type="SUPFAM" id="SSF48452">
    <property type="entry name" value="TPR-like"/>
    <property type="match status" value="1"/>
</dbReference>
<feature type="non-terminal residue" evidence="1">
    <location>
        <position position="1"/>
    </location>
</feature>
<evidence type="ECO:0008006" key="3">
    <source>
        <dbReference type="Google" id="ProtNLM"/>
    </source>
</evidence>
<proteinExistence type="predicted"/>
<name>A0ABV6Z381_UNCC1</name>
<accession>A0ABV6Z381</accession>
<sequence>SMIGLCYMEKLMYNEAVQEFKKGIDTPGYEPEEYLGLQYDLGLTYELMGNSEGAFEAFSSVYEHDSRFREVSAKLKELRKKVKQKGRDSSPGGNVSYV</sequence>
<organism evidence="1 2">
    <name type="scientific">candidate division CSSED10-310 bacterium</name>
    <dbReference type="NCBI Taxonomy" id="2855610"/>
    <lineage>
        <taxon>Bacteria</taxon>
        <taxon>Bacteria division CSSED10-310</taxon>
    </lineage>
</organism>
<keyword evidence="2" id="KW-1185">Reference proteome</keyword>
<dbReference type="Proteomes" id="UP001594351">
    <property type="component" value="Unassembled WGS sequence"/>
</dbReference>
<reference evidence="1 2" key="1">
    <citation type="submission" date="2024-09" db="EMBL/GenBank/DDBJ databases">
        <title>Laminarin stimulates single cell rates of sulfate reduction while oxygen inhibits transcriptomic activity in coastal marine sediment.</title>
        <authorList>
            <person name="Lindsay M."/>
            <person name="Orcutt B."/>
            <person name="Emerson D."/>
            <person name="Stepanauskas R."/>
            <person name="D'Angelo T."/>
        </authorList>
    </citation>
    <scope>NUCLEOTIDE SEQUENCE [LARGE SCALE GENOMIC DNA]</scope>
    <source>
        <strain evidence="1">SAG AM-311-K15</strain>
    </source>
</reference>
<protein>
    <recommendedName>
        <fullName evidence="3">Tetratricopeptide repeat protein</fullName>
    </recommendedName>
</protein>
<evidence type="ECO:0000313" key="1">
    <source>
        <dbReference type="EMBL" id="MFC1852910.1"/>
    </source>
</evidence>
<comment type="caution">
    <text evidence="1">The sequence shown here is derived from an EMBL/GenBank/DDBJ whole genome shotgun (WGS) entry which is preliminary data.</text>
</comment>